<organism evidence="1">
    <name type="scientific">Ignisphaera aggregans</name>
    <dbReference type="NCBI Taxonomy" id="334771"/>
    <lineage>
        <taxon>Archaea</taxon>
        <taxon>Thermoproteota</taxon>
        <taxon>Thermoprotei</taxon>
        <taxon>Desulfurococcales</taxon>
        <taxon>Desulfurococcaceae</taxon>
        <taxon>Ignisphaera</taxon>
    </lineage>
</organism>
<dbReference type="EMBL" id="DTFF01000003">
    <property type="protein sequence ID" value="HGI86848.1"/>
    <property type="molecule type" value="Genomic_DNA"/>
</dbReference>
<dbReference type="AlphaFoldDB" id="A0A7C4FGG3"/>
<proteinExistence type="predicted"/>
<accession>A0A7C4FGG3</accession>
<gene>
    <name evidence="1" type="ORF">ENV14_00385</name>
</gene>
<comment type="caution">
    <text evidence="1">The sequence shown here is derived from an EMBL/GenBank/DDBJ whole genome shotgun (WGS) entry which is preliminary data.</text>
</comment>
<evidence type="ECO:0000313" key="1">
    <source>
        <dbReference type="EMBL" id="HGI86848.1"/>
    </source>
</evidence>
<name>A0A7C4FGG3_9CREN</name>
<protein>
    <submittedName>
        <fullName evidence="1">Uncharacterized protein</fullName>
    </submittedName>
</protein>
<reference evidence="1" key="1">
    <citation type="journal article" date="2020" name="mSystems">
        <title>Genome- and Community-Level Interaction Insights into Carbon Utilization and Element Cycling Functions of Hydrothermarchaeota in Hydrothermal Sediment.</title>
        <authorList>
            <person name="Zhou Z."/>
            <person name="Liu Y."/>
            <person name="Xu W."/>
            <person name="Pan J."/>
            <person name="Luo Z.H."/>
            <person name="Li M."/>
        </authorList>
    </citation>
    <scope>NUCLEOTIDE SEQUENCE [LARGE SCALE GENOMIC DNA]</scope>
    <source>
        <strain evidence="1">SpSt-732</strain>
    </source>
</reference>
<sequence>MSRGKSLEDLLVEGVLNRVIGVCRMSARGRLLLEKECFNNYLTNFSEDLAHFTHYVLDVVDSLELEHVLPKDQDELGVLLVAVYKRVVDELKKIVKMFEPS</sequence>